<dbReference type="NCBIfam" id="NF038214">
    <property type="entry name" value="IS21_help_AAA"/>
    <property type="match status" value="1"/>
</dbReference>
<reference evidence="5 7" key="1">
    <citation type="submission" date="2019-02" db="EMBL/GenBank/DDBJ databases">
        <title>Deep-cultivation of Planctomycetes and their phenomic and genomic characterization uncovers novel biology.</title>
        <authorList>
            <person name="Wiegand S."/>
            <person name="Jogler M."/>
            <person name="Boedeker C."/>
            <person name="Pinto D."/>
            <person name="Vollmers J."/>
            <person name="Rivas-Marin E."/>
            <person name="Kohn T."/>
            <person name="Peeters S.H."/>
            <person name="Heuer A."/>
            <person name="Rast P."/>
            <person name="Oberbeckmann S."/>
            <person name="Bunk B."/>
            <person name="Jeske O."/>
            <person name="Meyerdierks A."/>
            <person name="Storesund J.E."/>
            <person name="Kallscheuer N."/>
            <person name="Luecker S."/>
            <person name="Lage O.M."/>
            <person name="Pohl T."/>
            <person name="Merkel B.J."/>
            <person name="Hornburger P."/>
            <person name="Mueller R.-W."/>
            <person name="Bruemmer F."/>
            <person name="Labrenz M."/>
            <person name="Spormann A.M."/>
            <person name="Op den Camp H."/>
            <person name="Overmann J."/>
            <person name="Amann R."/>
            <person name="Jetten M.S.M."/>
            <person name="Mascher T."/>
            <person name="Medema M.H."/>
            <person name="Devos D.P."/>
            <person name="Kaster A.-K."/>
            <person name="Ovreas L."/>
            <person name="Rohde M."/>
            <person name="Galperin M.Y."/>
            <person name="Jogler C."/>
        </authorList>
    </citation>
    <scope>NUCLEOTIDE SEQUENCE [LARGE SCALE GENOMIC DNA]</scope>
    <source>
        <strain evidence="5 7">I41</strain>
    </source>
</reference>
<dbReference type="EMBL" id="CP036339">
    <property type="protein sequence ID" value="QDT71765.1"/>
    <property type="molecule type" value="Genomic_DNA"/>
</dbReference>
<dbReference type="Proteomes" id="UP000317909">
    <property type="component" value="Chromosome"/>
</dbReference>
<keyword evidence="7" id="KW-1185">Reference proteome</keyword>
<dbReference type="InterPro" id="IPR002611">
    <property type="entry name" value="IstB_ATP-bd"/>
</dbReference>
<dbReference type="InterPro" id="IPR027417">
    <property type="entry name" value="P-loop_NTPase"/>
</dbReference>
<evidence type="ECO:0000256" key="3">
    <source>
        <dbReference type="ARBA" id="ARBA00022840"/>
    </source>
</evidence>
<evidence type="ECO:0000259" key="4">
    <source>
        <dbReference type="SMART" id="SM00382"/>
    </source>
</evidence>
<dbReference type="KEGG" id="llh:I41_09250"/>
<evidence type="ECO:0000313" key="7">
    <source>
        <dbReference type="Proteomes" id="UP000317909"/>
    </source>
</evidence>
<dbReference type="KEGG" id="llh:I41_25470"/>
<gene>
    <name evidence="5" type="ORF">I41_09250</name>
    <name evidence="6" type="ORF">I41_25470</name>
</gene>
<keyword evidence="2" id="KW-0547">Nucleotide-binding</keyword>
<dbReference type="InterPro" id="IPR003593">
    <property type="entry name" value="AAA+_ATPase"/>
</dbReference>
<accession>A0A517TTR5</accession>
<evidence type="ECO:0000313" key="5">
    <source>
        <dbReference type="EMBL" id="QDT71765.1"/>
    </source>
</evidence>
<dbReference type="Gene3D" id="3.40.50.300">
    <property type="entry name" value="P-loop containing nucleotide triphosphate hydrolases"/>
    <property type="match status" value="1"/>
</dbReference>
<dbReference type="GO" id="GO:0006260">
    <property type="term" value="P:DNA replication"/>
    <property type="evidence" value="ECO:0007669"/>
    <property type="project" value="TreeGrafter"/>
</dbReference>
<proteinExistence type="inferred from homology"/>
<dbReference type="AlphaFoldDB" id="A0A517TTR5"/>
<protein>
    <submittedName>
        <fullName evidence="5">Transposase</fullName>
    </submittedName>
</protein>
<dbReference type="InterPro" id="IPR028350">
    <property type="entry name" value="DNAC/IstB-like"/>
</dbReference>
<comment type="similarity">
    <text evidence="1">Belongs to the IS21/IS1162 putative ATP-binding protein family.</text>
</comment>
<feature type="domain" description="AAA+ ATPase" evidence="4">
    <location>
        <begin position="104"/>
        <end position="241"/>
    </location>
</feature>
<dbReference type="RefSeq" id="WP_145431288.1">
    <property type="nucleotide sequence ID" value="NZ_CP036339.1"/>
</dbReference>
<dbReference type="GO" id="GO:0005524">
    <property type="term" value="F:ATP binding"/>
    <property type="evidence" value="ECO:0007669"/>
    <property type="project" value="UniProtKB-KW"/>
</dbReference>
<dbReference type="Pfam" id="PF01695">
    <property type="entry name" value="IstB_IS21"/>
    <property type="match status" value="1"/>
</dbReference>
<dbReference type="OrthoDB" id="9776217at2"/>
<organism evidence="5 7">
    <name type="scientific">Lacipirellula limnantheis</name>
    <dbReference type="NCBI Taxonomy" id="2528024"/>
    <lineage>
        <taxon>Bacteria</taxon>
        <taxon>Pseudomonadati</taxon>
        <taxon>Planctomycetota</taxon>
        <taxon>Planctomycetia</taxon>
        <taxon>Pirellulales</taxon>
        <taxon>Lacipirellulaceae</taxon>
        <taxon>Lacipirellula</taxon>
    </lineage>
</organism>
<dbReference type="InterPro" id="IPR047661">
    <property type="entry name" value="IstB"/>
</dbReference>
<dbReference type="CDD" id="cd00009">
    <property type="entry name" value="AAA"/>
    <property type="match status" value="1"/>
</dbReference>
<keyword evidence="3" id="KW-0067">ATP-binding</keyword>
<evidence type="ECO:0000256" key="2">
    <source>
        <dbReference type="ARBA" id="ARBA00022741"/>
    </source>
</evidence>
<dbReference type="SUPFAM" id="SSF52540">
    <property type="entry name" value="P-loop containing nucleoside triphosphate hydrolases"/>
    <property type="match status" value="1"/>
</dbReference>
<dbReference type="PANTHER" id="PTHR30050">
    <property type="entry name" value="CHROMOSOMAL REPLICATION INITIATOR PROTEIN DNAA"/>
    <property type="match status" value="1"/>
</dbReference>
<evidence type="ECO:0000256" key="1">
    <source>
        <dbReference type="ARBA" id="ARBA00008059"/>
    </source>
</evidence>
<dbReference type="EMBL" id="CP036339">
    <property type="protein sequence ID" value="QDT73358.1"/>
    <property type="molecule type" value="Genomic_DNA"/>
</dbReference>
<dbReference type="PANTHER" id="PTHR30050:SF4">
    <property type="entry name" value="ATP-BINDING PROTEIN RV3427C IN INSERTION SEQUENCE-RELATED"/>
    <property type="match status" value="1"/>
</dbReference>
<evidence type="ECO:0000313" key="6">
    <source>
        <dbReference type="EMBL" id="QDT73358.1"/>
    </source>
</evidence>
<dbReference type="SMART" id="SM00382">
    <property type="entry name" value="AAA"/>
    <property type="match status" value="1"/>
</dbReference>
<dbReference type="PIRSF" id="PIRSF003073">
    <property type="entry name" value="DNAC_TnpB_IstB"/>
    <property type="match status" value="1"/>
</dbReference>
<sequence>MSKTETKSTVLVKHHLKQLKLPTMQSECEKTAARAAKENLDHLAYLLALCEAELVDRERRAAERRLKAARFPATKTLQEFDFDLQPSVNKPLVLELAKGDWIDQRENLLLVGASGTGKTHLATALALSACLQGRKVRFFRVTELIAMLFEARDDKQLLKFRSQLAKLDLVVLDELGYVPASKAGAELLFDVIGAAYERHSLVVTTNLSFEHWTEVLGSERLTGAALDRLTHRCHILETKGESYRLKDARRRRRSNDKESTATA</sequence>
<name>A0A517TTR5_9BACT</name>